<keyword evidence="4" id="KW-1185">Reference proteome</keyword>
<dbReference type="GO" id="GO:0030170">
    <property type="term" value="F:pyridoxal phosphate binding"/>
    <property type="evidence" value="ECO:0007669"/>
    <property type="project" value="InterPro"/>
</dbReference>
<sequence length="372" mass="41371">MRYERMPIEAESPEETGYDTIRYNLAESSVHDRTLGEVLPDGTLNDLVLAYAHHRGKPELCDLIVADSPGLTGRDVLVCTGAATALFIIATTLLSAEDHLIVIRPNYSTNLETPRAIGCPTTIIDLSFEAGFQIDVAAIRQAIRPDTRLISITNPHNPTGQLYTAETLDALTELARQHNCHLLVDETYRDLNFQTPLQPYMAANAPHVISVCSLSKAFGVPGIRMGWIVCRDAVLMTRFLAAKEQIVICNSILDEAIAEHLLRRKAELLPPVHAHIRQNYAIISDWFAANADLIRWNPPQAGVVGFARINPDLTIDTDAFYHTLYHQYQTMVGAGHWFELPDAYMRIGFGYPTADELRQGLANIRACLLACR</sequence>
<dbReference type="PANTHER" id="PTHR43510:SF1">
    <property type="entry name" value="AMINOTRANSFERASE FUNCTION, HYPOTHETICAL (EUROFUNG)"/>
    <property type="match status" value="1"/>
</dbReference>
<dbReference type="Gene3D" id="3.90.1150.10">
    <property type="entry name" value="Aspartate Aminotransferase, domain 1"/>
    <property type="match status" value="1"/>
</dbReference>
<dbReference type="InterPro" id="IPR015424">
    <property type="entry name" value="PyrdxlP-dep_Trfase"/>
</dbReference>
<dbReference type="InterPro" id="IPR015421">
    <property type="entry name" value="PyrdxlP-dep_Trfase_major"/>
</dbReference>
<dbReference type="InterPro" id="IPR004839">
    <property type="entry name" value="Aminotransferase_I/II_large"/>
</dbReference>
<proteinExistence type="inferred from homology"/>
<comment type="cofactor">
    <cofactor evidence="1">
        <name>pyridoxal 5'-phosphate</name>
        <dbReference type="ChEBI" id="CHEBI:597326"/>
    </cofactor>
</comment>
<gene>
    <name evidence="3" type="ORF">BLX24_02890</name>
</gene>
<evidence type="ECO:0000313" key="3">
    <source>
        <dbReference type="EMBL" id="OIN61040.1"/>
    </source>
</evidence>
<dbReference type="Pfam" id="PF00155">
    <property type="entry name" value="Aminotran_1_2"/>
    <property type="match status" value="1"/>
</dbReference>
<evidence type="ECO:0000313" key="4">
    <source>
        <dbReference type="Proteomes" id="UP000181790"/>
    </source>
</evidence>
<dbReference type="EC" id="2.6.1.-" evidence="1"/>
<protein>
    <recommendedName>
        <fullName evidence="1">Aminotransferase</fullName>
        <ecNumber evidence="1">2.6.1.-</ecNumber>
    </recommendedName>
</protein>
<dbReference type="RefSeq" id="WP_071501545.1">
    <property type="nucleotide sequence ID" value="NZ_MORL01000001.1"/>
</dbReference>
<evidence type="ECO:0000256" key="1">
    <source>
        <dbReference type="RuleBase" id="RU000481"/>
    </source>
</evidence>
<name>A0A1S2VRG8_9BACT</name>
<evidence type="ECO:0000259" key="2">
    <source>
        <dbReference type="Pfam" id="PF00155"/>
    </source>
</evidence>
<dbReference type="AlphaFoldDB" id="A0A1S2VRG8"/>
<dbReference type="InterPro" id="IPR015422">
    <property type="entry name" value="PyrdxlP-dep_Trfase_small"/>
</dbReference>
<feature type="domain" description="Aminotransferase class I/classII large" evidence="2">
    <location>
        <begin position="74"/>
        <end position="362"/>
    </location>
</feature>
<comment type="similarity">
    <text evidence="1">Belongs to the class-I pyridoxal-phosphate-dependent aminotransferase family.</text>
</comment>
<dbReference type="SUPFAM" id="SSF53383">
    <property type="entry name" value="PLP-dependent transferases"/>
    <property type="match status" value="1"/>
</dbReference>
<keyword evidence="1" id="KW-0032">Aminotransferase</keyword>
<accession>A0A1S2VRG8</accession>
<dbReference type="Gene3D" id="3.40.640.10">
    <property type="entry name" value="Type I PLP-dependent aspartate aminotransferase-like (Major domain)"/>
    <property type="match status" value="1"/>
</dbReference>
<keyword evidence="1" id="KW-0808">Transferase</keyword>
<dbReference type="Proteomes" id="UP000181790">
    <property type="component" value="Unassembled WGS sequence"/>
</dbReference>
<dbReference type="GO" id="GO:0008483">
    <property type="term" value="F:transaminase activity"/>
    <property type="evidence" value="ECO:0007669"/>
    <property type="project" value="UniProtKB-KW"/>
</dbReference>
<organism evidence="3 4">
    <name type="scientific">Arsenicibacter rosenii</name>
    <dbReference type="NCBI Taxonomy" id="1750698"/>
    <lineage>
        <taxon>Bacteria</taxon>
        <taxon>Pseudomonadati</taxon>
        <taxon>Bacteroidota</taxon>
        <taxon>Cytophagia</taxon>
        <taxon>Cytophagales</taxon>
        <taxon>Spirosomataceae</taxon>
        <taxon>Arsenicibacter</taxon>
    </lineage>
</organism>
<dbReference type="InterPro" id="IPR004838">
    <property type="entry name" value="NHTrfase_class1_PyrdxlP-BS"/>
</dbReference>
<comment type="caution">
    <text evidence="3">The sequence shown here is derived from an EMBL/GenBank/DDBJ whole genome shotgun (WGS) entry which is preliminary data.</text>
</comment>
<reference evidence="3 4" key="1">
    <citation type="submission" date="2016-10" db="EMBL/GenBank/DDBJ databases">
        <title>Arsenicibacter rosenii gen. nov., sp. nov., an efficient arsenic-methylating bacterium isolated from an arsenic-contaminated paddy soil.</title>
        <authorList>
            <person name="Huang K."/>
        </authorList>
    </citation>
    <scope>NUCLEOTIDE SEQUENCE [LARGE SCALE GENOMIC DNA]</scope>
    <source>
        <strain evidence="3 4">SM-1</strain>
    </source>
</reference>
<dbReference type="PROSITE" id="PS00105">
    <property type="entry name" value="AA_TRANSFER_CLASS_1"/>
    <property type="match status" value="1"/>
</dbReference>
<dbReference type="EMBL" id="MORL01000001">
    <property type="protein sequence ID" value="OIN61040.1"/>
    <property type="molecule type" value="Genomic_DNA"/>
</dbReference>
<dbReference type="OrthoDB" id="9802872at2"/>
<dbReference type="PANTHER" id="PTHR43510">
    <property type="entry name" value="AMINOTRANSFERASE FUNCTION, HYPOTHETICAL (EUROFUNG)"/>
    <property type="match status" value="1"/>
</dbReference>
<dbReference type="CDD" id="cd00609">
    <property type="entry name" value="AAT_like"/>
    <property type="match status" value="1"/>
</dbReference>